<comment type="pathway">
    <text evidence="3">Quinol/quinone metabolism; menaquinone biosynthesis.</text>
</comment>
<dbReference type="EC" id="4.2.99.20" evidence="3"/>
<evidence type="ECO:0000313" key="5">
    <source>
        <dbReference type="EMBL" id="KQH85726.1"/>
    </source>
</evidence>
<dbReference type="UniPathway" id="UPA01057">
    <property type="reaction ID" value="UER00900"/>
</dbReference>
<keyword evidence="2 3" id="KW-0456">Lyase</keyword>
<dbReference type="Pfam" id="PF00561">
    <property type="entry name" value="Abhydrolase_1"/>
    <property type="match status" value="1"/>
</dbReference>
<name>A0A0Q2RP35_VIBFU</name>
<dbReference type="SUPFAM" id="SSF53474">
    <property type="entry name" value="alpha/beta-Hydrolases"/>
    <property type="match status" value="1"/>
</dbReference>
<protein>
    <recommendedName>
        <fullName evidence="3">Putative 2-succinyl-6-hydroxy-2,4-cyclohexadiene-1-carboxylate synthase</fullName>
        <shortName evidence="3">SHCHC synthase</shortName>
        <ecNumber evidence="3">4.2.99.20</ecNumber>
    </recommendedName>
</protein>
<evidence type="ECO:0000256" key="1">
    <source>
        <dbReference type="ARBA" id="ARBA00022428"/>
    </source>
</evidence>
<keyword evidence="6" id="KW-1185">Reference proteome</keyword>
<dbReference type="InterPro" id="IPR022485">
    <property type="entry name" value="SHCHC_synthase_MenH"/>
</dbReference>
<reference evidence="5 6" key="1">
    <citation type="submission" date="2015-08" db="EMBL/GenBank/DDBJ databases">
        <title>Antibacterial properties of a collection of Vibrionaceae strains.</title>
        <authorList>
            <person name="Giubergia S."/>
        </authorList>
    </citation>
    <scope>NUCLEOTIDE SEQUENCE [LARGE SCALE GENOMIC DNA]</scope>
    <source>
        <strain evidence="5 6">S0821</strain>
    </source>
</reference>
<evidence type="ECO:0000256" key="2">
    <source>
        <dbReference type="ARBA" id="ARBA00023239"/>
    </source>
</evidence>
<dbReference type="RefSeq" id="WP_055466038.1">
    <property type="nucleotide sequence ID" value="NZ_LKHS01000009.1"/>
</dbReference>
<dbReference type="AlphaFoldDB" id="A0A0Q2RP35"/>
<dbReference type="Proteomes" id="UP000051221">
    <property type="component" value="Unassembled WGS sequence"/>
</dbReference>
<dbReference type="GO" id="GO:0070205">
    <property type="term" value="F:2-succinyl-6-hydroxy-2,4-cyclohexadiene-1-carboxylate synthase activity"/>
    <property type="evidence" value="ECO:0007669"/>
    <property type="project" value="UniProtKB-UniRule"/>
</dbReference>
<comment type="similarity">
    <text evidence="3">Belongs to the AB hydrolase superfamily. MenH family.</text>
</comment>
<evidence type="ECO:0000313" key="6">
    <source>
        <dbReference type="Proteomes" id="UP000051221"/>
    </source>
</evidence>
<dbReference type="EMBL" id="LKHS01000009">
    <property type="protein sequence ID" value="KQH85726.1"/>
    <property type="molecule type" value="Genomic_DNA"/>
</dbReference>
<dbReference type="GO" id="GO:0009234">
    <property type="term" value="P:menaquinone biosynthetic process"/>
    <property type="evidence" value="ECO:0007669"/>
    <property type="project" value="UniProtKB-UniRule"/>
</dbReference>
<dbReference type="UniPathway" id="UPA00079"/>
<comment type="pathway">
    <text evidence="3">Quinol/quinone metabolism; 1,4-dihydroxy-2-naphthoate biosynthesis; 1,4-dihydroxy-2-naphthoate from chorismate: step 3/7.</text>
</comment>
<dbReference type="Gene3D" id="3.40.50.1820">
    <property type="entry name" value="alpha/beta hydrolase"/>
    <property type="match status" value="1"/>
</dbReference>
<proteinExistence type="inferred from homology"/>
<dbReference type="FunCoup" id="A0A0Q2RP35">
    <property type="interactions" value="158"/>
</dbReference>
<dbReference type="InParanoid" id="A0A0Q2RP35"/>
<gene>
    <name evidence="3" type="primary">menH</name>
    <name evidence="5" type="ORF">AMR76_10580</name>
</gene>
<comment type="subunit">
    <text evidence="3">Monomer.</text>
</comment>
<organism evidence="5 6">
    <name type="scientific">Vibrio furnissii</name>
    <dbReference type="NCBI Taxonomy" id="29494"/>
    <lineage>
        <taxon>Bacteria</taxon>
        <taxon>Pseudomonadati</taxon>
        <taxon>Pseudomonadota</taxon>
        <taxon>Gammaproteobacteria</taxon>
        <taxon>Vibrionales</taxon>
        <taxon>Vibrionaceae</taxon>
        <taxon>Vibrio</taxon>
    </lineage>
</organism>
<keyword evidence="1 3" id="KW-0474">Menaquinone biosynthesis</keyword>
<evidence type="ECO:0000259" key="4">
    <source>
        <dbReference type="Pfam" id="PF00561"/>
    </source>
</evidence>
<comment type="caution">
    <text evidence="5">The sequence shown here is derived from an EMBL/GenBank/DDBJ whole genome shotgun (WGS) entry which is preliminary data.</text>
</comment>
<dbReference type="NCBIfam" id="TIGR03695">
    <property type="entry name" value="menH_SHCHC"/>
    <property type="match status" value="1"/>
</dbReference>
<feature type="domain" description="AB hydrolase-1" evidence="4">
    <location>
        <begin position="21"/>
        <end position="249"/>
    </location>
</feature>
<dbReference type="NCBIfam" id="NF008340">
    <property type="entry name" value="PRK11126.1"/>
    <property type="match status" value="1"/>
</dbReference>
<dbReference type="HAMAP" id="MF_01660">
    <property type="entry name" value="MenH"/>
    <property type="match status" value="1"/>
</dbReference>
<dbReference type="PANTHER" id="PTHR42916:SF1">
    <property type="entry name" value="PROTEIN PHYLLO, CHLOROPLASTIC"/>
    <property type="match status" value="1"/>
</dbReference>
<dbReference type="InterPro" id="IPR000073">
    <property type="entry name" value="AB_hydrolase_1"/>
</dbReference>
<comment type="catalytic activity">
    <reaction evidence="3">
        <text>5-enolpyruvoyl-6-hydroxy-2-succinyl-cyclohex-3-ene-1-carboxylate = (1R,6R)-6-hydroxy-2-succinyl-cyclohexa-2,4-diene-1-carboxylate + pyruvate</text>
        <dbReference type="Rhea" id="RHEA:25597"/>
        <dbReference type="ChEBI" id="CHEBI:15361"/>
        <dbReference type="ChEBI" id="CHEBI:58689"/>
        <dbReference type="ChEBI" id="CHEBI:58818"/>
        <dbReference type="EC" id="4.2.99.20"/>
    </reaction>
</comment>
<dbReference type="InterPro" id="IPR029058">
    <property type="entry name" value="AB_hydrolase_fold"/>
</dbReference>
<accession>A0A0Q2RP35</accession>
<dbReference type="PANTHER" id="PTHR42916">
    <property type="entry name" value="2-SUCCINYL-5-ENOLPYRUVYL-6-HYDROXY-3-CYCLOHEXENE-1-CARBOXYLATE SYNTHASE"/>
    <property type="match status" value="1"/>
</dbReference>
<sequence>MLSSRTSFSHRPSRQPRADTPVLVFLHGLLGNTDDWQAVLDALPDYDWIALDLPGHGGSQAQTCDDFATCCQQITTAVLAQVPAQTPIWLVGYSLGGRIAMTGAATHAFAALNVQGLIIEGGNFGLPSAVEREARWQNDRRWAMRFEAEPIEQVLSDWYQQAVFSSLNHEQRQTLIAKRSANLGAAVATMLLSTSLATQPYLLPGLTQLPMPIWYICGAKDEKFRQLAEQSGLNYRQIDDAGHNVHHEQPVAFARIIHDLIPRPTVRVADNNNGNHHG</sequence>
<evidence type="ECO:0000256" key="3">
    <source>
        <dbReference type="HAMAP-Rule" id="MF_01660"/>
    </source>
</evidence>
<comment type="function">
    <text evidence="3">Catalyzes a proton abstraction reaction that results in 2,5-elimination of pyruvate from 2-succinyl-5-enolpyruvyl-6-hydroxy-3-cyclohexene-1-carboxylate (SEPHCHC) and the formation of 2-succinyl-6-hydroxy-2,4-cyclohexadiene-1-carboxylate (SHCHC).</text>
</comment>